<dbReference type="HOGENOM" id="CLU_065324_1_0_14"/>
<dbReference type="Gene3D" id="2.40.100.10">
    <property type="entry name" value="Cyclophilin-like"/>
    <property type="match status" value="1"/>
</dbReference>
<feature type="domain" description="6-phospho-N-acetylmuramidase N-terminal" evidence="2">
    <location>
        <begin position="5"/>
        <end position="240"/>
    </location>
</feature>
<organism evidence="3 4">
    <name type="scientific">Spiroplasma culicicola AES-1</name>
    <dbReference type="NCBI Taxonomy" id="1276246"/>
    <lineage>
        <taxon>Bacteria</taxon>
        <taxon>Bacillati</taxon>
        <taxon>Mycoplasmatota</taxon>
        <taxon>Mollicutes</taxon>
        <taxon>Entomoplasmatales</taxon>
        <taxon>Spiroplasmataceae</taxon>
        <taxon>Spiroplasma</taxon>
    </lineage>
</organism>
<dbReference type="Gene3D" id="3.20.20.70">
    <property type="entry name" value="Aldolase class I"/>
    <property type="match status" value="1"/>
</dbReference>
<dbReference type="Pfam" id="PF05913">
    <property type="entry name" value="MupG_C"/>
    <property type="match status" value="1"/>
</dbReference>
<evidence type="ECO:0000313" key="3">
    <source>
        <dbReference type="EMBL" id="AHI52585.1"/>
    </source>
</evidence>
<protein>
    <recommendedName>
        <fullName evidence="5">Outer surface protein</fullName>
    </recommendedName>
</protein>
<sequence length="366" mass="42469">MKRNIGISIYPEQSSFEKDKAYLDLAKNFGFKILFTSILHFGNDPEFHHKCEKVFKTIGYAKALGFYVVLDVEENSMKKAGIENDLLKCKEIGVDCIRLDTPLRASEIAMFTFNKAEIDIQLNMSNNDHLITNIMDYKPIAARLNGCHNFYPLKNTALPLQFFRECNQKYLAHRLETSAFVGSHIGEMTTAIGWKELPTIEIQRDLSIKAQAKILFYSQEIDNVLIGNAYASEAEMMELAKVNRYVLTFNIKKENFVTDDESDIILSTSHYRRGDITEMFIRSTMPRIYFKDRDIQPNNKKNKFNIGDIVIINNNDEKYKGELHIILQDDFENIDNKYNYVASIKAEEKILLDYLQANSQFRFEFD</sequence>
<gene>
    <name evidence="3" type="ORF">SCULI_v1c02440</name>
</gene>
<dbReference type="InterPro" id="IPR029000">
    <property type="entry name" value="Cyclophilin-like_dom_sf"/>
</dbReference>
<feature type="domain" description="6-phospho-N-acetylmuramidase C-terminal" evidence="1">
    <location>
        <begin position="247"/>
        <end position="364"/>
    </location>
</feature>
<evidence type="ECO:0000259" key="2">
    <source>
        <dbReference type="Pfam" id="PF19200"/>
    </source>
</evidence>
<dbReference type="RefSeq" id="WP_038648004.1">
    <property type="nucleotide sequence ID" value="NZ_CP006681.1"/>
</dbReference>
<dbReference type="KEGG" id="scq:SCULI_v1c02440"/>
<dbReference type="InterPro" id="IPR008589">
    <property type="entry name" value="MupG"/>
</dbReference>
<accession>W6A6T4</accession>
<name>W6A6T4_9MOLU</name>
<dbReference type="OrthoDB" id="5809921at2"/>
<reference evidence="3 4" key="1">
    <citation type="journal article" date="2014" name="Genome Biol. Evol.">
        <title>Molecular evolution of the substrate utilization strategies and putative virulence factors in mosquito-associated Spiroplasma species.</title>
        <authorList>
            <person name="Chang T.H."/>
            <person name="Lo W.S."/>
            <person name="Ku C."/>
            <person name="Chen L.L."/>
            <person name="Kuo C.H."/>
        </authorList>
    </citation>
    <scope>NUCLEOTIDE SEQUENCE [LARGE SCALE GENOMIC DNA]</scope>
    <source>
        <strain evidence="3">AES-1</strain>
    </source>
</reference>
<dbReference type="InterPro" id="IPR017853">
    <property type="entry name" value="GH"/>
</dbReference>
<evidence type="ECO:0000259" key="1">
    <source>
        <dbReference type="Pfam" id="PF05913"/>
    </source>
</evidence>
<dbReference type="Pfam" id="PF19200">
    <property type="entry name" value="MupG_N"/>
    <property type="match status" value="1"/>
</dbReference>
<dbReference type="AlphaFoldDB" id="W6A6T4"/>
<dbReference type="STRING" id="1276246.SCULI_v1c02440"/>
<dbReference type="Proteomes" id="UP000019267">
    <property type="component" value="Chromosome"/>
</dbReference>
<dbReference type="SUPFAM" id="SSF51445">
    <property type="entry name" value="(Trans)glycosidases"/>
    <property type="match status" value="1"/>
</dbReference>
<evidence type="ECO:0000313" key="4">
    <source>
        <dbReference type="Proteomes" id="UP000019267"/>
    </source>
</evidence>
<dbReference type="PANTHER" id="PTHR38435">
    <property type="match status" value="1"/>
</dbReference>
<dbReference type="EMBL" id="CP006681">
    <property type="protein sequence ID" value="AHI52585.1"/>
    <property type="molecule type" value="Genomic_DNA"/>
</dbReference>
<dbReference type="InterPro" id="IPR043894">
    <property type="entry name" value="MupG_C"/>
</dbReference>
<evidence type="ECO:0008006" key="5">
    <source>
        <dbReference type="Google" id="ProtNLM"/>
    </source>
</evidence>
<keyword evidence="4" id="KW-1185">Reference proteome</keyword>
<dbReference type="InterPro" id="IPR043797">
    <property type="entry name" value="MupG_N"/>
</dbReference>
<dbReference type="PANTHER" id="PTHR38435:SF1">
    <property type="entry name" value="DUF871 DOMAIN-CONTAINING PROTEIN"/>
    <property type="match status" value="1"/>
</dbReference>
<dbReference type="eggNOG" id="COG3589">
    <property type="taxonomic scope" value="Bacteria"/>
</dbReference>
<proteinExistence type="predicted"/>
<dbReference type="SUPFAM" id="SSF50891">
    <property type="entry name" value="Cyclophilin-like"/>
    <property type="match status" value="1"/>
</dbReference>
<dbReference type="PATRIC" id="fig|1276246.3.peg.243"/>
<dbReference type="InterPro" id="IPR013785">
    <property type="entry name" value="Aldolase_TIM"/>
</dbReference>